<keyword evidence="1" id="KW-1133">Transmembrane helix</keyword>
<comment type="caution">
    <text evidence="2">The sequence shown here is derived from an EMBL/GenBank/DDBJ whole genome shotgun (WGS) entry which is preliminary data.</text>
</comment>
<dbReference type="RefSeq" id="WP_095029839.1">
    <property type="nucleotide sequence ID" value="NZ_NQKL01000011.1"/>
</dbReference>
<feature type="transmembrane region" description="Helical" evidence="1">
    <location>
        <begin position="78"/>
        <end position="101"/>
    </location>
</feature>
<evidence type="ECO:0000256" key="1">
    <source>
        <dbReference type="SAM" id="Phobius"/>
    </source>
</evidence>
<dbReference type="InterPro" id="IPR010406">
    <property type="entry name" value="DUF1003"/>
</dbReference>
<name>A0A266LS40_PSEFR</name>
<feature type="transmembrane region" description="Helical" evidence="1">
    <location>
        <begin position="44"/>
        <end position="66"/>
    </location>
</feature>
<keyword evidence="1" id="KW-0812">Transmembrane</keyword>
<organism evidence="2 3">
    <name type="scientific">Pseudomonas fragi</name>
    <dbReference type="NCBI Taxonomy" id="296"/>
    <lineage>
        <taxon>Bacteria</taxon>
        <taxon>Pseudomonadati</taxon>
        <taxon>Pseudomonadota</taxon>
        <taxon>Gammaproteobacteria</taxon>
        <taxon>Pseudomonadales</taxon>
        <taxon>Pseudomonadaceae</taxon>
        <taxon>Pseudomonas</taxon>
    </lineage>
</organism>
<dbReference type="PANTHER" id="PTHR41386:SF1">
    <property type="entry name" value="MEMBRANE PROTEIN"/>
    <property type="match status" value="1"/>
</dbReference>
<dbReference type="PANTHER" id="PTHR41386">
    <property type="entry name" value="INTEGRAL MEMBRANE PROTEIN-RELATED"/>
    <property type="match status" value="1"/>
</dbReference>
<keyword evidence="1" id="KW-0472">Membrane</keyword>
<evidence type="ECO:0000313" key="3">
    <source>
        <dbReference type="Proteomes" id="UP000216113"/>
    </source>
</evidence>
<dbReference type="EMBL" id="NQKL01000011">
    <property type="protein sequence ID" value="OZY40876.1"/>
    <property type="molecule type" value="Genomic_DNA"/>
</dbReference>
<evidence type="ECO:0000313" key="2">
    <source>
        <dbReference type="EMBL" id="OZY40876.1"/>
    </source>
</evidence>
<reference evidence="2 3" key="1">
    <citation type="submission" date="2017-08" db="EMBL/GenBank/DDBJ databases">
        <title>Genomic and metabolic characterisation of spoilage-associated Pseudomonas species.</title>
        <authorList>
            <person name="Stanborough T."/>
            <person name="Fegan N."/>
            <person name="Powell S.M."/>
            <person name="Singh T."/>
            <person name="Tamplin M.L."/>
            <person name="Chandry P.S."/>
        </authorList>
    </citation>
    <scope>NUCLEOTIDE SEQUENCE [LARGE SCALE GENOMIC DNA]</scope>
    <source>
        <strain evidence="2 3">F1820</strain>
    </source>
</reference>
<gene>
    <name evidence="2" type="ORF">CJF43_14795</name>
</gene>
<dbReference type="Pfam" id="PF06210">
    <property type="entry name" value="DUF1003"/>
    <property type="match status" value="1"/>
</dbReference>
<accession>A0A266LS40</accession>
<dbReference type="Proteomes" id="UP000216113">
    <property type="component" value="Unassembled WGS sequence"/>
</dbReference>
<dbReference type="AlphaFoldDB" id="A0A266LS40"/>
<protein>
    <recommendedName>
        <fullName evidence="4">DUF1003 domain-containing protein</fullName>
    </recommendedName>
</protein>
<proteinExistence type="predicted"/>
<evidence type="ECO:0008006" key="4">
    <source>
        <dbReference type="Google" id="ProtNLM"/>
    </source>
</evidence>
<sequence>MASEKKHLDAKSPSRKVDHLRFHRAYEHLAPTFGSDRFALKAEAFARFFGTPAFLGAQTLIVVIWVCLNMFGVTHFDIYPFILLNLAFSLQSAYAAPLILLAQTRQAARDKAQADADAQHREALAVANAERQAAAAQTTEQIITLLQQNTRLTEMTKQLTERIESLTSEMHQHFVRKVP</sequence>